<dbReference type="OrthoDB" id="5580129at2759"/>
<proteinExistence type="predicted"/>
<accession>A0A9P8BUL5</accession>
<evidence type="ECO:0000313" key="1">
    <source>
        <dbReference type="EMBL" id="KAG9068246.1"/>
    </source>
</evidence>
<dbReference type="Proteomes" id="UP000707451">
    <property type="component" value="Unassembled WGS sequence"/>
</dbReference>
<comment type="caution">
    <text evidence="1">The sequence shown here is derived from an EMBL/GenBank/DDBJ whole genome shotgun (WGS) entry which is preliminary data.</text>
</comment>
<dbReference type="AlphaFoldDB" id="A0A9P8BUL5"/>
<organism evidence="1 2">
    <name type="scientific">Linnemannia hyalina</name>
    <dbReference type="NCBI Taxonomy" id="64524"/>
    <lineage>
        <taxon>Eukaryota</taxon>
        <taxon>Fungi</taxon>
        <taxon>Fungi incertae sedis</taxon>
        <taxon>Mucoromycota</taxon>
        <taxon>Mortierellomycotina</taxon>
        <taxon>Mortierellomycetes</taxon>
        <taxon>Mortierellales</taxon>
        <taxon>Mortierellaceae</taxon>
        <taxon>Linnemannia</taxon>
    </lineage>
</organism>
<evidence type="ECO:0000313" key="2">
    <source>
        <dbReference type="Proteomes" id="UP000707451"/>
    </source>
</evidence>
<gene>
    <name evidence="1" type="ORF">KI688_011841</name>
</gene>
<protein>
    <submittedName>
        <fullName evidence="1">Uncharacterized protein</fullName>
    </submittedName>
</protein>
<name>A0A9P8BUL5_9FUNG</name>
<reference evidence="1" key="1">
    <citation type="submission" date="2021-06" db="EMBL/GenBank/DDBJ databases">
        <title>Genome Sequence of Mortierella hyaline Strain SCG-10, a Cold-Adapted, Nitrate-Reducing Fungus Isolated from Soil in Minnesota, USA.</title>
        <authorList>
            <person name="Aldossari N."/>
        </authorList>
    </citation>
    <scope>NUCLEOTIDE SEQUENCE</scope>
    <source>
        <strain evidence="1">SCG-10</strain>
    </source>
</reference>
<keyword evidence="2" id="KW-1185">Reference proteome</keyword>
<sequence>MASISSEFQALGQSFQNLRTIKGHWDGGDSNPSVDNFNGEKHQTLQKLGEYFGTPGTPAVNILQTMGQPDDIKETMDEAFHASYMPGHLVGGGPGGQYNANALATGAGLGDVSTTMMPTGATDTAPQVLYFIYKWRNNHDYLWFKIDALKEEVIESSWYHAYE</sequence>
<dbReference type="EMBL" id="JAHRHY010000007">
    <property type="protein sequence ID" value="KAG9068246.1"/>
    <property type="molecule type" value="Genomic_DNA"/>
</dbReference>